<dbReference type="PANTHER" id="PTHR37241">
    <property type="entry name" value="NEUROFILAMENT HEAVY PROTEIN"/>
    <property type="match status" value="1"/>
</dbReference>
<reference evidence="2" key="1">
    <citation type="submission" date="2024-03" db="EMBL/GenBank/DDBJ databases">
        <title>WGS assembly of Saponaria officinalis var. Norfolk2.</title>
        <authorList>
            <person name="Jenkins J."/>
            <person name="Shu S."/>
            <person name="Grimwood J."/>
            <person name="Barry K."/>
            <person name="Goodstein D."/>
            <person name="Schmutz J."/>
            <person name="Leebens-Mack J."/>
            <person name="Osbourn A."/>
        </authorList>
    </citation>
    <scope>NUCLEOTIDE SEQUENCE [LARGE SCALE GENOMIC DNA]</scope>
    <source>
        <strain evidence="2">JIC</strain>
    </source>
</reference>
<keyword evidence="3" id="KW-1185">Reference proteome</keyword>
<feature type="compositionally biased region" description="Polar residues" evidence="1">
    <location>
        <begin position="328"/>
        <end position="348"/>
    </location>
</feature>
<feature type="region of interest" description="Disordered" evidence="1">
    <location>
        <begin position="260"/>
        <end position="287"/>
    </location>
</feature>
<accession>A0AAW1IMD4</accession>
<dbReference type="Proteomes" id="UP001443914">
    <property type="component" value="Unassembled WGS sequence"/>
</dbReference>
<feature type="compositionally biased region" description="Polar residues" evidence="1">
    <location>
        <begin position="490"/>
        <end position="511"/>
    </location>
</feature>
<sequence>MDEKFRVEFESSCTDEEEDARADQEFYETIEAPKFVDFTRPNHFCPDDRFWFCSRVGCNQKHEEELDSEAIYKNFVLRVMAARSPNVRFQRALSRKPPSDIKKCPMSAPPKSSKSRIPRLALAASITKKLMEDGKDGTIRPAPVNPASKPKARVKHVPAKYMTSPRKKKGGSGSPKLADFRSVRNPKKTSIVMQKNKTVAKALLFSSPKKAVKAKASELAAATPVTRLCEGVKKLAITSEKKGVTEKASVRKLLPFDASKKPSSIAQKARTRKEHVAESSRCNKVKEKKRVKKIDDVTIEEKIDRISRNTDRSSSEKEPTSSTERSLTAGSSDGISSTTLTSELNSVPDSEDRCSEQQNFSAGEELNKMDQNKENESSTAEDDLENRVPGVVVELVDSDDKENAPNTYDIRNVNDNILSEHSTPAKSKVKTIQKIHNEEKKSTKENRPAAITQGVKYKKLKPTNPKPFRLRTDERGILKEATLERKVNSHENSTTASEKSQCTDNGVSATRENVEKKADDKTLKKVQFTLVKSKYKGKSKEVAPGSDRRPKYPALRKQPVLPQREIGSTVKPRRLDVTEKTTTTMSKPMGPRQCIAAKKAPVPKEANFHTLHKPKSCTRNIV</sequence>
<feature type="compositionally biased region" description="Basic and acidic residues" evidence="1">
    <location>
        <begin position="365"/>
        <end position="376"/>
    </location>
</feature>
<evidence type="ECO:0000256" key="1">
    <source>
        <dbReference type="SAM" id="MobiDB-lite"/>
    </source>
</evidence>
<feature type="region of interest" description="Disordered" evidence="1">
    <location>
        <begin position="486"/>
        <end position="518"/>
    </location>
</feature>
<feature type="region of interest" description="Disordered" evidence="1">
    <location>
        <begin position="91"/>
        <end position="117"/>
    </location>
</feature>
<feature type="compositionally biased region" description="Basic and acidic residues" evidence="1">
    <location>
        <begin position="305"/>
        <end position="319"/>
    </location>
</feature>
<dbReference type="EMBL" id="JBDFQZ010000009">
    <property type="protein sequence ID" value="KAK9690553.1"/>
    <property type="molecule type" value="Genomic_DNA"/>
</dbReference>
<feature type="region of interest" description="Disordered" evidence="1">
    <location>
        <begin position="305"/>
        <end position="385"/>
    </location>
</feature>
<feature type="region of interest" description="Disordered" evidence="1">
    <location>
        <begin position="134"/>
        <end position="157"/>
    </location>
</feature>
<proteinExistence type="predicted"/>
<organism evidence="2 3">
    <name type="scientific">Saponaria officinalis</name>
    <name type="common">Common soapwort</name>
    <name type="synonym">Lychnis saponaria</name>
    <dbReference type="NCBI Taxonomy" id="3572"/>
    <lineage>
        <taxon>Eukaryota</taxon>
        <taxon>Viridiplantae</taxon>
        <taxon>Streptophyta</taxon>
        <taxon>Embryophyta</taxon>
        <taxon>Tracheophyta</taxon>
        <taxon>Spermatophyta</taxon>
        <taxon>Magnoliopsida</taxon>
        <taxon>eudicotyledons</taxon>
        <taxon>Gunneridae</taxon>
        <taxon>Pentapetalae</taxon>
        <taxon>Caryophyllales</taxon>
        <taxon>Caryophyllaceae</taxon>
        <taxon>Caryophylleae</taxon>
        <taxon>Saponaria</taxon>
    </lineage>
</organism>
<evidence type="ECO:0000313" key="2">
    <source>
        <dbReference type="EMBL" id="KAK9690553.1"/>
    </source>
</evidence>
<gene>
    <name evidence="2" type="ORF">RND81_09G137100</name>
</gene>
<protein>
    <submittedName>
        <fullName evidence="2">Uncharacterized protein</fullName>
    </submittedName>
</protein>
<name>A0AAW1IMD4_SAPOF</name>
<comment type="caution">
    <text evidence="2">The sequence shown here is derived from an EMBL/GenBank/DDBJ whole genome shotgun (WGS) entry which is preliminary data.</text>
</comment>
<evidence type="ECO:0000313" key="3">
    <source>
        <dbReference type="Proteomes" id="UP001443914"/>
    </source>
</evidence>
<dbReference type="AlphaFoldDB" id="A0AAW1IMD4"/>
<dbReference type="PANTHER" id="PTHR37241:SF1">
    <property type="entry name" value="NEUROFILAMENT HEAVY PROTEIN"/>
    <property type="match status" value="1"/>
</dbReference>